<name>A0A6J7WUS5_9CAUD</name>
<sequence length="98" mass="10742">MATTKATRAQGPHIPPPYEAADASAIQALQLGQATPDQQVRALKWIIERGAGAYEFNFYPSDRETAFALGRAFVGQQLVKLLKLNVSSLRRQENVEAS</sequence>
<gene>
    <name evidence="1" type="ORF">UFOVP241_4</name>
</gene>
<proteinExistence type="predicted"/>
<organism evidence="1">
    <name type="scientific">uncultured Caudovirales phage</name>
    <dbReference type="NCBI Taxonomy" id="2100421"/>
    <lineage>
        <taxon>Viruses</taxon>
        <taxon>Duplodnaviria</taxon>
        <taxon>Heunggongvirae</taxon>
        <taxon>Uroviricota</taxon>
        <taxon>Caudoviricetes</taxon>
        <taxon>Peduoviridae</taxon>
        <taxon>Maltschvirus</taxon>
        <taxon>Maltschvirus maltsch</taxon>
    </lineage>
</organism>
<evidence type="ECO:0000313" key="1">
    <source>
        <dbReference type="EMBL" id="CAB5220585.1"/>
    </source>
</evidence>
<accession>A0A6J7WUS5</accession>
<dbReference type="EMBL" id="LR798286">
    <property type="protein sequence ID" value="CAB5220585.1"/>
    <property type="molecule type" value="Genomic_DNA"/>
</dbReference>
<protein>
    <submittedName>
        <fullName evidence="1">Uncharacterized protein</fullName>
    </submittedName>
</protein>
<reference evidence="1" key="1">
    <citation type="submission" date="2020-05" db="EMBL/GenBank/DDBJ databases">
        <authorList>
            <person name="Chiriac C."/>
            <person name="Salcher M."/>
            <person name="Ghai R."/>
            <person name="Kavagutti S V."/>
        </authorList>
    </citation>
    <scope>NUCLEOTIDE SEQUENCE</scope>
</reference>